<gene>
    <name evidence="2" type="ORF">KIPB_009889</name>
</gene>
<dbReference type="AlphaFoldDB" id="A0A391NY97"/>
<keyword evidence="3" id="KW-1185">Reference proteome</keyword>
<dbReference type="OrthoDB" id="407609at2759"/>
<dbReference type="EMBL" id="BDIP01003493">
    <property type="protein sequence ID" value="GCA63429.1"/>
    <property type="molecule type" value="Genomic_DNA"/>
</dbReference>
<accession>A0A391NY97</accession>
<organism evidence="2 3">
    <name type="scientific">Kipferlia bialata</name>
    <dbReference type="NCBI Taxonomy" id="797122"/>
    <lineage>
        <taxon>Eukaryota</taxon>
        <taxon>Metamonada</taxon>
        <taxon>Carpediemonas-like organisms</taxon>
        <taxon>Kipferlia</taxon>
    </lineage>
</organism>
<dbReference type="InterPro" id="IPR004843">
    <property type="entry name" value="Calcineurin-like_PHP"/>
</dbReference>
<protein>
    <recommendedName>
        <fullName evidence="1">Calcineurin-like phosphoesterase domain-containing protein</fullName>
    </recommendedName>
</protein>
<dbReference type="InterPro" id="IPR029052">
    <property type="entry name" value="Metallo-depent_PP-like"/>
</dbReference>
<evidence type="ECO:0000259" key="1">
    <source>
        <dbReference type="Pfam" id="PF00149"/>
    </source>
</evidence>
<name>A0A391NY97_9EUKA</name>
<dbReference type="GO" id="GO:0016787">
    <property type="term" value="F:hydrolase activity"/>
    <property type="evidence" value="ECO:0007669"/>
    <property type="project" value="InterPro"/>
</dbReference>
<feature type="non-terminal residue" evidence="2">
    <location>
        <position position="1"/>
    </location>
</feature>
<comment type="caution">
    <text evidence="2">The sequence shown here is derived from an EMBL/GenBank/DDBJ whole genome shotgun (WGS) entry which is preliminary data.</text>
</comment>
<dbReference type="Proteomes" id="UP000265618">
    <property type="component" value="Unassembled WGS sequence"/>
</dbReference>
<proteinExistence type="predicted"/>
<evidence type="ECO:0000313" key="3">
    <source>
        <dbReference type="Proteomes" id="UP000265618"/>
    </source>
</evidence>
<feature type="domain" description="Calcineurin-like phosphoesterase" evidence="1">
    <location>
        <begin position="1"/>
        <end position="38"/>
    </location>
</feature>
<dbReference type="SUPFAM" id="SSF56300">
    <property type="entry name" value="Metallo-dependent phosphatases"/>
    <property type="match status" value="1"/>
</dbReference>
<sequence>MRVLVVGCVHGYWDRIVDLVNKEAEEGRPVDLVLACGDGKTF</sequence>
<evidence type="ECO:0000313" key="2">
    <source>
        <dbReference type="EMBL" id="GCA63429.1"/>
    </source>
</evidence>
<dbReference type="Pfam" id="PF00149">
    <property type="entry name" value="Metallophos"/>
    <property type="match status" value="1"/>
</dbReference>
<reference evidence="2 3" key="1">
    <citation type="journal article" date="2018" name="PLoS ONE">
        <title>The draft genome of Kipferlia bialata reveals reductive genome evolution in fornicate parasites.</title>
        <authorList>
            <person name="Tanifuji G."/>
            <person name="Takabayashi S."/>
            <person name="Kume K."/>
            <person name="Takagi M."/>
            <person name="Nakayama T."/>
            <person name="Kamikawa R."/>
            <person name="Inagaki Y."/>
            <person name="Hashimoto T."/>
        </authorList>
    </citation>
    <scope>NUCLEOTIDE SEQUENCE [LARGE SCALE GENOMIC DNA]</scope>
    <source>
        <strain evidence="2">NY0173</strain>
    </source>
</reference>